<dbReference type="SUPFAM" id="SSF57535">
    <property type="entry name" value="Complement control module/SCR domain"/>
    <property type="match status" value="1"/>
</dbReference>
<organism evidence="8 9">
    <name type="scientific">Rhadina sibilatrix</name>
    <dbReference type="NCBI Taxonomy" id="2585818"/>
    <lineage>
        <taxon>Eukaryota</taxon>
        <taxon>Metazoa</taxon>
        <taxon>Chordata</taxon>
        <taxon>Craniata</taxon>
        <taxon>Vertebrata</taxon>
        <taxon>Euteleostomi</taxon>
        <taxon>Archelosauria</taxon>
        <taxon>Archosauria</taxon>
        <taxon>Dinosauria</taxon>
        <taxon>Saurischia</taxon>
        <taxon>Theropoda</taxon>
        <taxon>Coelurosauria</taxon>
        <taxon>Aves</taxon>
        <taxon>Neognathae</taxon>
        <taxon>Neoaves</taxon>
        <taxon>Telluraves</taxon>
        <taxon>Australaves</taxon>
        <taxon>Passeriformes</taxon>
        <taxon>Sylvioidea</taxon>
        <taxon>Phylloscopidae</taxon>
        <taxon>Rhadina</taxon>
    </lineage>
</organism>
<keyword evidence="1 5" id="KW-0768">Sushi</keyword>
<feature type="domain" description="Sushi" evidence="7">
    <location>
        <begin position="9"/>
        <end position="67"/>
    </location>
</feature>
<feature type="region of interest" description="Disordered" evidence="6">
    <location>
        <begin position="47"/>
        <end position="78"/>
    </location>
</feature>
<evidence type="ECO:0000256" key="5">
    <source>
        <dbReference type="PROSITE-ProRule" id="PRU00302"/>
    </source>
</evidence>
<comment type="caution">
    <text evidence="5">Lacks conserved residue(s) required for the propagation of feature annotation.</text>
</comment>
<keyword evidence="3" id="KW-0677">Repeat</keyword>
<evidence type="ECO:0000256" key="3">
    <source>
        <dbReference type="ARBA" id="ARBA00022737"/>
    </source>
</evidence>
<keyword evidence="4 5" id="KW-1015">Disulfide bond</keyword>
<dbReference type="AlphaFoldDB" id="A0A7L2ML91"/>
<comment type="caution">
    <text evidence="8">The sequence shown here is derived from an EMBL/GenBank/DDBJ whole genome shotgun (WGS) entry which is preliminary data.</text>
</comment>
<evidence type="ECO:0000313" key="9">
    <source>
        <dbReference type="Proteomes" id="UP000587697"/>
    </source>
</evidence>
<dbReference type="PANTHER" id="PTHR45656:SF4">
    <property type="entry name" value="PROTEIN CBR-CLEC-78"/>
    <property type="match status" value="1"/>
</dbReference>
<feature type="non-terminal residue" evidence="8">
    <location>
        <position position="78"/>
    </location>
</feature>
<dbReference type="InterPro" id="IPR035976">
    <property type="entry name" value="Sushi/SCR/CCP_sf"/>
</dbReference>
<dbReference type="SMART" id="SM00032">
    <property type="entry name" value="CCP"/>
    <property type="match status" value="1"/>
</dbReference>
<keyword evidence="9" id="KW-1185">Reference proteome</keyword>
<proteinExistence type="predicted"/>
<dbReference type="EMBL" id="VWYO01007409">
    <property type="protein sequence ID" value="NXR60758.1"/>
    <property type="molecule type" value="Genomic_DNA"/>
</dbReference>
<name>A0A7L2ML91_9PASS</name>
<protein>
    <submittedName>
        <fullName evidence="8">CR2 protein</fullName>
    </submittedName>
</protein>
<keyword evidence="2" id="KW-0732">Signal</keyword>
<dbReference type="Proteomes" id="UP000587697">
    <property type="component" value="Unassembled WGS sequence"/>
</dbReference>
<sequence length="78" mass="8250">FFSSPSPAARCLLPSVRHGRVSPGRYFYGISDTVTFTCKPGYALRGARSSTCGPGSRWDPPPPECERGECPGRGSSAG</sequence>
<dbReference type="Pfam" id="PF00084">
    <property type="entry name" value="Sushi"/>
    <property type="match status" value="1"/>
</dbReference>
<gene>
    <name evidence="8" type="primary">Cr2_1</name>
    <name evidence="8" type="ORF">RHASIB_R14832</name>
</gene>
<dbReference type="PROSITE" id="PS50923">
    <property type="entry name" value="SUSHI"/>
    <property type="match status" value="1"/>
</dbReference>
<evidence type="ECO:0000256" key="4">
    <source>
        <dbReference type="ARBA" id="ARBA00023157"/>
    </source>
</evidence>
<evidence type="ECO:0000313" key="8">
    <source>
        <dbReference type="EMBL" id="NXR60758.1"/>
    </source>
</evidence>
<feature type="non-terminal residue" evidence="8">
    <location>
        <position position="1"/>
    </location>
</feature>
<dbReference type="InterPro" id="IPR000436">
    <property type="entry name" value="Sushi_SCR_CCP_dom"/>
</dbReference>
<dbReference type="FunFam" id="2.10.70.10:FF:000014">
    <property type="entry name" value="Membrane cofactor protein"/>
    <property type="match status" value="1"/>
</dbReference>
<dbReference type="CDD" id="cd00033">
    <property type="entry name" value="CCP"/>
    <property type="match status" value="1"/>
</dbReference>
<evidence type="ECO:0000259" key="7">
    <source>
        <dbReference type="PROSITE" id="PS50923"/>
    </source>
</evidence>
<dbReference type="Gene3D" id="2.10.70.10">
    <property type="entry name" value="Complement Module, domain 1"/>
    <property type="match status" value="1"/>
</dbReference>
<accession>A0A7L2ML91</accession>
<feature type="disulfide bond" evidence="5">
    <location>
        <begin position="38"/>
        <end position="65"/>
    </location>
</feature>
<reference evidence="8 9" key="1">
    <citation type="submission" date="2019-09" db="EMBL/GenBank/DDBJ databases">
        <title>Bird 10,000 Genomes (B10K) Project - Family phase.</title>
        <authorList>
            <person name="Zhang G."/>
        </authorList>
    </citation>
    <scope>NUCLEOTIDE SEQUENCE [LARGE SCALE GENOMIC DNA]</scope>
    <source>
        <strain evidence="8">B10K-DU-002-26</strain>
        <tissue evidence="8">Muscle</tissue>
    </source>
</reference>
<dbReference type="PANTHER" id="PTHR45656">
    <property type="entry name" value="PROTEIN CBR-CLEC-78"/>
    <property type="match status" value="1"/>
</dbReference>
<evidence type="ECO:0000256" key="1">
    <source>
        <dbReference type="ARBA" id="ARBA00022659"/>
    </source>
</evidence>
<evidence type="ECO:0000256" key="2">
    <source>
        <dbReference type="ARBA" id="ARBA00022729"/>
    </source>
</evidence>
<dbReference type="InterPro" id="IPR051277">
    <property type="entry name" value="SEZ6_CSMD_C4BPB_Regulators"/>
</dbReference>
<evidence type="ECO:0000256" key="6">
    <source>
        <dbReference type="SAM" id="MobiDB-lite"/>
    </source>
</evidence>